<name>A0A6A6B3R8_9PEZI</name>
<keyword evidence="4" id="KW-1185">Reference proteome</keyword>
<feature type="region of interest" description="Disordered" evidence="1">
    <location>
        <begin position="119"/>
        <end position="166"/>
    </location>
</feature>
<dbReference type="InterPro" id="IPR009018">
    <property type="entry name" value="Signal_recog_particle_SRP9/14"/>
</dbReference>
<evidence type="ECO:0000259" key="2">
    <source>
        <dbReference type="Pfam" id="PF05486"/>
    </source>
</evidence>
<dbReference type="GO" id="GO:0005786">
    <property type="term" value="C:signal recognition particle, endoplasmic reticulum targeting"/>
    <property type="evidence" value="ECO:0007669"/>
    <property type="project" value="TreeGrafter"/>
</dbReference>
<evidence type="ECO:0000313" key="4">
    <source>
        <dbReference type="Proteomes" id="UP000799438"/>
    </source>
</evidence>
<accession>A0A6A6B3R8</accession>
<feature type="region of interest" description="Disordered" evidence="1">
    <location>
        <begin position="38"/>
        <end position="70"/>
    </location>
</feature>
<dbReference type="AlphaFoldDB" id="A0A6A6B3R8"/>
<organism evidence="3 4">
    <name type="scientific">Aplosporella prunicola CBS 121167</name>
    <dbReference type="NCBI Taxonomy" id="1176127"/>
    <lineage>
        <taxon>Eukaryota</taxon>
        <taxon>Fungi</taxon>
        <taxon>Dikarya</taxon>
        <taxon>Ascomycota</taxon>
        <taxon>Pezizomycotina</taxon>
        <taxon>Dothideomycetes</taxon>
        <taxon>Dothideomycetes incertae sedis</taxon>
        <taxon>Botryosphaeriales</taxon>
        <taxon>Aplosporellaceae</taxon>
        <taxon>Aplosporella</taxon>
    </lineage>
</organism>
<dbReference type="Gene3D" id="3.30.720.10">
    <property type="entry name" value="Signal recognition particle alu RNA binding heterodimer, srp9/1"/>
    <property type="match status" value="1"/>
</dbReference>
<dbReference type="PANTHER" id="PTHR12834">
    <property type="entry name" value="SIGNAL RECOGNITION PARTICLE 9 KDA PROTEIN"/>
    <property type="match status" value="1"/>
</dbReference>
<feature type="compositionally biased region" description="Polar residues" evidence="1">
    <location>
        <begin position="130"/>
        <end position="140"/>
    </location>
</feature>
<dbReference type="InterPro" id="IPR039914">
    <property type="entry name" value="SRP9-like"/>
</dbReference>
<dbReference type="RefSeq" id="XP_033394423.1">
    <property type="nucleotide sequence ID" value="XM_033546386.1"/>
</dbReference>
<dbReference type="InterPro" id="IPR039432">
    <property type="entry name" value="SRP9_dom"/>
</dbReference>
<evidence type="ECO:0000313" key="3">
    <source>
        <dbReference type="EMBL" id="KAF2138710.1"/>
    </source>
</evidence>
<dbReference type="GO" id="GO:0006614">
    <property type="term" value="P:SRP-dependent cotranslational protein targeting to membrane"/>
    <property type="evidence" value="ECO:0007669"/>
    <property type="project" value="InterPro"/>
</dbReference>
<proteinExistence type="predicted"/>
<dbReference type="EMBL" id="ML995495">
    <property type="protein sequence ID" value="KAF2138710.1"/>
    <property type="molecule type" value="Genomic_DNA"/>
</dbReference>
<dbReference type="OrthoDB" id="5419752at2759"/>
<evidence type="ECO:0000256" key="1">
    <source>
        <dbReference type="SAM" id="MobiDB-lite"/>
    </source>
</evidence>
<dbReference type="GeneID" id="54303892"/>
<reference evidence="3" key="1">
    <citation type="journal article" date="2020" name="Stud. Mycol.">
        <title>101 Dothideomycetes genomes: a test case for predicting lifestyles and emergence of pathogens.</title>
        <authorList>
            <person name="Haridas S."/>
            <person name="Albert R."/>
            <person name="Binder M."/>
            <person name="Bloem J."/>
            <person name="Labutti K."/>
            <person name="Salamov A."/>
            <person name="Andreopoulos B."/>
            <person name="Baker S."/>
            <person name="Barry K."/>
            <person name="Bills G."/>
            <person name="Bluhm B."/>
            <person name="Cannon C."/>
            <person name="Castanera R."/>
            <person name="Culley D."/>
            <person name="Daum C."/>
            <person name="Ezra D."/>
            <person name="Gonzalez J."/>
            <person name="Henrissat B."/>
            <person name="Kuo A."/>
            <person name="Liang C."/>
            <person name="Lipzen A."/>
            <person name="Lutzoni F."/>
            <person name="Magnuson J."/>
            <person name="Mondo S."/>
            <person name="Nolan M."/>
            <person name="Ohm R."/>
            <person name="Pangilinan J."/>
            <person name="Park H.-J."/>
            <person name="Ramirez L."/>
            <person name="Alfaro M."/>
            <person name="Sun H."/>
            <person name="Tritt A."/>
            <person name="Yoshinaga Y."/>
            <person name="Zwiers L.-H."/>
            <person name="Turgeon B."/>
            <person name="Goodwin S."/>
            <person name="Spatafora J."/>
            <person name="Crous P."/>
            <person name="Grigoriev I."/>
        </authorList>
    </citation>
    <scope>NUCLEOTIDE SEQUENCE</scope>
    <source>
        <strain evidence="3">CBS 121167</strain>
    </source>
</reference>
<dbReference type="Pfam" id="PF05486">
    <property type="entry name" value="SRP9-21"/>
    <property type="match status" value="1"/>
</dbReference>
<dbReference type="GO" id="GO:0008312">
    <property type="term" value="F:7S RNA binding"/>
    <property type="evidence" value="ECO:0007669"/>
    <property type="project" value="InterPro"/>
</dbReference>
<gene>
    <name evidence="3" type="ORF">K452DRAFT_360948</name>
</gene>
<protein>
    <recommendedName>
        <fullName evidence="2">SRP9 domain-containing protein</fullName>
    </recommendedName>
</protein>
<sequence>MPYFTSSAEWYEQSALLLKARPTTARIVTKYSIIKRKESKDRVRKSATSDPAGDASATAPHADKAPAPATPRAALTLKTYDPASGVCLKYQTSKAQEVGRLVASLEKLARSMAALPDVAEDIAMPDAPPTDQNTGTNTPNPDAAKPAPTAGGGGGGGGKKKKKGKK</sequence>
<dbReference type="PANTHER" id="PTHR12834:SF12">
    <property type="entry name" value="SIGNAL RECOGNITION PARTICLE 9 KDA PROTEIN"/>
    <property type="match status" value="1"/>
</dbReference>
<dbReference type="Proteomes" id="UP000799438">
    <property type="component" value="Unassembled WGS sequence"/>
</dbReference>
<feature type="domain" description="SRP9" evidence="2">
    <location>
        <begin position="5"/>
        <end position="112"/>
    </location>
</feature>